<dbReference type="InterPro" id="IPR000639">
    <property type="entry name" value="Epox_hydrolase-like"/>
</dbReference>
<sequence>MNTHLDAITEAPAALPEDRSRLVSMAPGRLWVQDVGPLAPVTAAPPGSDQPALLMLHSLLVTGWDFRFLAESIATEQSRRVLCPDLFGCGNSDRPDALDTVGYGFAWHAELLARMLDRLEVPCVDVIAHGYGGGAAIHLAHRLEHRHSQHRVRLRRLILIAPHCLPVETPIALPGPMPRIRRAWSWVGFAPLVFRTVFRRNDLRRFLRRSLSTPELLDTERLDDDVDVYWDRLCRDGGLEAVQAMLGQLDQLHEFDPDGVRERLHAAAASITSPTMIVWGDRDEIIPTALAVPTSKLFADAELRIIEGCGHAPQRERPEALREVLDSFDRRMRG</sequence>
<dbReference type="EMBL" id="PVNL01000119">
    <property type="protein sequence ID" value="PRP99891.1"/>
    <property type="molecule type" value="Genomic_DNA"/>
</dbReference>
<evidence type="ECO:0000313" key="3">
    <source>
        <dbReference type="Proteomes" id="UP000238823"/>
    </source>
</evidence>
<dbReference type="OrthoDB" id="5342129at2"/>
<dbReference type="InterPro" id="IPR029058">
    <property type="entry name" value="AB_hydrolase_fold"/>
</dbReference>
<proteinExistence type="predicted"/>
<dbReference type="Gene3D" id="3.40.50.1820">
    <property type="entry name" value="alpha/beta hydrolase"/>
    <property type="match status" value="1"/>
</dbReference>
<dbReference type="AlphaFoldDB" id="A0A2S9Y496"/>
<evidence type="ECO:0000313" key="2">
    <source>
        <dbReference type="EMBL" id="PRP99891.1"/>
    </source>
</evidence>
<dbReference type="PANTHER" id="PTHR43194">
    <property type="entry name" value="HYDROLASE ALPHA/BETA FOLD FAMILY"/>
    <property type="match status" value="1"/>
</dbReference>
<dbReference type="Proteomes" id="UP000238823">
    <property type="component" value="Unassembled WGS sequence"/>
</dbReference>
<dbReference type="InterPro" id="IPR000073">
    <property type="entry name" value="AB_hydrolase_1"/>
</dbReference>
<feature type="domain" description="AB hydrolase-1" evidence="1">
    <location>
        <begin position="53"/>
        <end position="323"/>
    </location>
</feature>
<accession>A0A2S9Y496</accession>
<dbReference type="SUPFAM" id="SSF53474">
    <property type="entry name" value="alpha/beta-Hydrolases"/>
    <property type="match status" value="1"/>
</dbReference>
<dbReference type="Pfam" id="PF12697">
    <property type="entry name" value="Abhydrolase_6"/>
    <property type="match status" value="1"/>
</dbReference>
<organism evidence="2 3">
    <name type="scientific">Enhygromyxa salina</name>
    <dbReference type="NCBI Taxonomy" id="215803"/>
    <lineage>
        <taxon>Bacteria</taxon>
        <taxon>Pseudomonadati</taxon>
        <taxon>Myxococcota</taxon>
        <taxon>Polyangia</taxon>
        <taxon>Nannocystales</taxon>
        <taxon>Nannocystaceae</taxon>
        <taxon>Enhygromyxa</taxon>
    </lineage>
</organism>
<dbReference type="PANTHER" id="PTHR43194:SF2">
    <property type="entry name" value="PEROXISOMAL MEMBRANE PROTEIN LPX1"/>
    <property type="match status" value="1"/>
</dbReference>
<comment type="caution">
    <text evidence="2">The sequence shown here is derived from an EMBL/GenBank/DDBJ whole genome shotgun (WGS) entry which is preliminary data.</text>
</comment>
<keyword evidence="2" id="KW-0378">Hydrolase</keyword>
<name>A0A2S9Y496_9BACT</name>
<reference evidence="2 3" key="1">
    <citation type="submission" date="2018-03" db="EMBL/GenBank/DDBJ databases">
        <title>Draft Genome Sequences of the Obligatory Marine Myxobacteria Enhygromyxa salina SWB007.</title>
        <authorList>
            <person name="Poehlein A."/>
            <person name="Moghaddam J.A."/>
            <person name="Harms H."/>
            <person name="Alanjari M."/>
            <person name="Koenig G.M."/>
            <person name="Daniel R."/>
            <person name="Schaeberle T.F."/>
        </authorList>
    </citation>
    <scope>NUCLEOTIDE SEQUENCE [LARGE SCALE GENOMIC DNA]</scope>
    <source>
        <strain evidence="2 3">SWB007</strain>
    </source>
</reference>
<evidence type="ECO:0000259" key="1">
    <source>
        <dbReference type="Pfam" id="PF12697"/>
    </source>
</evidence>
<dbReference type="InterPro" id="IPR050228">
    <property type="entry name" value="Carboxylesterase_BioH"/>
</dbReference>
<dbReference type="GO" id="GO:0018775">
    <property type="term" value="F:2-hydroxymuconate-semialdehyde hydrolase activity"/>
    <property type="evidence" value="ECO:0007669"/>
    <property type="project" value="UniProtKB-EC"/>
</dbReference>
<protein>
    <submittedName>
        <fullName evidence="2">2-hydroxymuconate semialdehyde hydrolase</fullName>
        <ecNumber evidence="2">3.7.1.9</ecNumber>
    </submittedName>
</protein>
<gene>
    <name evidence="2" type="primary">xylF_2</name>
    <name evidence="2" type="ORF">ENSA7_61080</name>
</gene>
<dbReference type="EC" id="3.7.1.9" evidence="2"/>
<dbReference type="RefSeq" id="WP_106092970.1">
    <property type="nucleotide sequence ID" value="NZ_PVNL01000119.1"/>
</dbReference>
<dbReference type="PRINTS" id="PR00412">
    <property type="entry name" value="EPOXHYDRLASE"/>
</dbReference>